<feature type="transmembrane region" description="Helical" evidence="2">
    <location>
        <begin position="83"/>
        <end position="104"/>
    </location>
</feature>
<keyword evidence="2" id="KW-0472">Membrane</keyword>
<name>A0A1D2MPB5_ORCCI</name>
<feature type="transmembrane region" description="Helical" evidence="2">
    <location>
        <begin position="26"/>
        <end position="44"/>
    </location>
</feature>
<keyword evidence="4" id="KW-1185">Reference proteome</keyword>
<dbReference type="AlphaFoldDB" id="A0A1D2MPB5"/>
<reference evidence="3 4" key="1">
    <citation type="journal article" date="2016" name="Genome Biol. Evol.">
        <title>Gene Family Evolution Reflects Adaptation to Soil Environmental Stressors in the Genome of the Collembolan Orchesella cincta.</title>
        <authorList>
            <person name="Faddeeva-Vakhrusheva A."/>
            <person name="Derks M.F."/>
            <person name="Anvar S.Y."/>
            <person name="Agamennone V."/>
            <person name="Suring W."/>
            <person name="Smit S."/>
            <person name="van Straalen N.M."/>
            <person name="Roelofs D."/>
        </authorList>
    </citation>
    <scope>NUCLEOTIDE SEQUENCE [LARGE SCALE GENOMIC DNA]</scope>
    <source>
        <tissue evidence="3">Mixed pool</tissue>
    </source>
</reference>
<dbReference type="OrthoDB" id="10570159at2759"/>
<dbReference type="OMA" id="WYELWIV"/>
<sequence length="230" mass="25670">TMAAPGTDYETKIYCCSNTTKAESKILASFDIFCSVLFLLYSTWFCELLKNRPEEFKNTTIYDNSTLRDFHFLLDLEDQQQNFFVAGLLVWCGWNVALGGTLLFAAEKEKQGLLKVWFGITLLEVLFGVFLVVLALWNMKRRVLISTTTIMVYLYKWYELWIVMGLIRDLHSGSTVFAKGIDDGPNPAFVIESPTPEHDPVYTIEGQGGTGSGPGGGGSTPKCSDALEKT</sequence>
<keyword evidence="2" id="KW-0812">Transmembrane</keyword>
<organism evidence="3 4">
    <name type="scientific">Orchesella cincta</name>
    <name type="common">Springtail</name>
    <name type="synonym">Podura cincta</name>
    <dbReference type="NCBI Taxonomy" id="48709"/>
    <lineage>
        <taxon>Eukaryota</taxon>
        <taxon>Metazoa</taxon>
        <taxon>Ecdysozoa</taxon>
        <taxon>Arthropoda</taxon>
        <taxon>Hexapoda</taxon>
        <taxon>Collembola</taxon>
        <taxon>Entomobryomorpha</taxon>
        <taxon>Entomobryoidea</taxon>
        <taxon>Orchesellidae</taxon>
        <taxon>Orchesellinae</taxon>
        <taxon>Orchesella</taxon>
    </lineage>
</organism>
<accession>A0A1D2MPB5</accession>
<feature type="non-terminal residue" evidence="3">
    <location>
        <position position="1"/>
    </location>
</feature>
<feature type="compositionally biased region" description="Gly residues" evidence="1">
    <location>
        <begin position="206"/>
        <end position="219"/>
    </location>
</feature>
<evidence type="ECO:0000256" key="1">
    <source>
        <dbReference type="SAM" id="MobiDB-lite"/>
    </source>
</evidence>
<evidence type="ECO:0000313" key="3">
    <source>
        <dbReference type="EMBL" id="ODM94919.1"/>
    </source>
</evidence>
<feature type="region of interest" description="Disordered" evidence="1">
    <location>
        <begin position="201"/>
        <end position="230"/>
    </location>
</feature>
<keyword evidence="2" id="KW-1133">Transmembrane helix</keyword>
<proteinExistence type="predicted"/>
<evidence type="ECO:0000256" key="2">
    <source>
        <dbReference type="SAM" id="Phobius"/>
    </source>
</evidence>
<dbReference type="Proteomes" id="UP000094527">
    <property type="component" value="Unassembled WGS sequence"/>
</dbReference>
<evidence type="ECO:0000313" key="4">
    <source>
        <dbReference type="Proteomes" id="UP000094527"/>
    </source>
</evidence>
<gene>
    <name evidence="3" type="ORF">Ocin01_11752</name>
</gene>
<feature type="transmembrane region" description="Helical" evidence="2">
    <location>
        <begin position="143"/>
        <end position="167"/>
    </location>
</feature>
<comment type="caution">
    <text evidence="3">The sequence shown here is derived from an EMBL/GenBank/DDBJ whole genome shotgun (WGS) entry which is preliminary data.</text>
</comment>
<protein>
    <submittedName>
        <fullName evidence="3">Uncharacterized protein</fullName>
    </submittedName>
</protein>
<feature type="transmembrane region" description="Helical" evidence="2">
    <location>
        <begin position="116"/>
        <end position="137"/>
    </location>
</feature>
<dbReference type="EMBL" id="LJIJ01000733">
    <property type="protein sequence ID" value="ODM94919.1"/>
    <property type="molecule type" value="Genomic_DNA"/>
</dbReference>